<feature type="transmembrane region" description="Helical" evidence="7">
    <location>
        <begin position="83"/>
        <end position="101"/>
    </location>
</feature>
<feature type="transmembrane region" description="Helical" evidence="7">
    <location>
        <begin position="268"/>
        <end position="289"/>
    </location>
</feature>
<keyword evidence="6 7" id="KW-0472">Membrane</keyword>
<protein>
    <submittedName>
        <fullName evidence="8">Integral membrane protein (TIGR00698 family)</fullName>
    </submittedName>
</protein>
<dbReference type="EMBL" id="JAGGKT010000002">
    <property type="protein sequence ID" value="MBP1930857.1"/>
    <property type="molecule type" value="Genomic_DNA"/>
</dbReference>
<comment type="caution">
    <text evidence="8">The sequence shown here is derived from an EMBL/GenBank/DDBJ whole genome shotgun (WGS) entry which is preliminary data.</text>
</comment>
<gene>
    <name evidence="8" type="ORF">J2Z37_000854</name>
</gene>
<evidence type="ECO:0000313" key="9">
    <source>
        <dbReference type="Proteomes" id="UP001519343"/>
    </source>
</evidence>
<organism evidence="8 9">
    <name type="scientific">Ammoniphilus resinae</name>
    <dbReference type="NCBI Taxonomy" id="861532"/>
    <lineage>
        <taxon>Bacteria</taxon>
        <taxon>Bacillati</taxon>
        <taxon>Bacillota</taxon>
        <taxon>Bacilli</taxon>
        <taxon>Bacillales</taxon>
        <taxon>Paenibacillaceae</taxon>
        <taxon>Aneurinibacillus group</taxon>
        <taxon>Ammoniphilus</taxon>
    </lineage>
</organism>
<keyword evidence="5 7" id="KW-1133">Transmembrane helix</keyword>
<dbReference type="InterPro" id="IPR018383">
    <property type="entry name" value="UPF0324_pro"/>
</dbReference>
<feature type="transmembrane region" description="Helical" evidence="7">
    <location>
        <begin position="295"/>
        <end position="315"/>
    </location>
</feature>
<keyword evidence="9" id="KW-1185">Reference proteome</keyword>
<dbReference type="Pfam" id="PF03601">
    <property type="entry name" value="Cons_hypoth698"/>
    <property type="match status" value="1"/>
</dbReference>
<feature type="transmembrane region" description="Helical" evidence="7">
    <location>
        <begin position="166"/>
        <end position="190"/>
    </location>
</feature>
<sequence length="350" mass="36975">MNQASSSNLTKPTPFQLGNTKLGKNLPGIIFVILIAYIANSMGKELPLIGSTVIAIALGVLIKNYLSIPVQFEPGISYALKKGLKYAIILLGSSLSLLQVVQIGKDSMLVIVVVVTLGIILTHYIGRMLGLSGKLPLLLGVGTAICGATAIATVSPIMDSKDEETAFAITTIFIFNVIAVIAYPLLGLAFGMSNEAFGIWAGTAIQDTSSVVAAGYAYSDEAGGIATVVKLTRTLFLIPLAVLIGVMYSMKNKKEAESKGGKVNLVKIFPFFILGFLAMAVLNTLGFFSEQVVTFLTSISKFMILMAMAGVGLGADFKKMKVIGMRPIYCGLLASIIVGVISISLIYLVV</sequence>
<dbReference type="PANTHER" id="PTHR30106:SF1">
    <property type="entry name" value="UPF0324 MEMBRANE PROTEIN FN0533"/>
    <property type="match status" value="1"/>
</dbReference>
<evidence type="ECO:0000256" key="2">
    <source>
        <dbReference type="ARBA" id="ARBA00007977"/>
    </source>
</evidence>
<keyword evidence="3" id="KW-1003">Cell membrane</keyword>
<evidence type="ECO:0000256" key="5">
    <source>
        <dbReference type="ARBA" id="ARBA00022989"/>
    </source>
</evidence>
<feature type="transmembrane region" description="Helical" evidence="7">
    <location>
        <begin position="197"/>
        <end position="219"/>
    </location>
</feature>
<feature type="transmembrane region" description="Helical" evidence="7">
    <location>
        <begin position="137"/>
        <end position="154"/>
    </location>
</feature>
<evidence type="ECO:0000256" key="7">
    <source>
        <dbReference type="SAM" id="Phobius"/>
    </source>
</evidence>
<reference evidence="8 9" key="1">
    <citation type="submission" date="2021-03" db="EMBL/GenBank/DDBJ databases">
        <title>Genomic Encyclopedia of Type Strains, Phase IV (KMG-IV): sequencing the most valuable type-strain genomes for metagenomic binning, comparative biology and taxonomic classification.</title>
        <authorList>
            <person name="Goeker M."/>
        </authorList>
    </citation>
    <scope>NUCLEOTIDE SEQUENCE [LARGE SCALE GENOMIC DNA]</scope>
    <source>
        <strain evidence="8 9">DSM 24738</strain>
    </source>
</reference>
<dbReference type="Proteomes" id="UP001519343">
    <property type="component" value="Unassembled WGS sequence"/>
</dbReference>
<feature type="transmembrane region" description="Helical" evidence="7">
    <location>
        <begin position="46"/>
        <end position="62"/>
    </location>
</feature>
<feature type="transmembrane region" description="Helical" evidence="7">
    <location>
        <begin position="327"/>
        <end position="349"/>
    </location>
</feature>
<evidence type="ECO:0000256" key="4">
    <source>
        <dbReference type="ARBA" id="ARBA00022692"/>
    </source>
</evidence>
<comment type="similarity">
    <text evidence="2">Belongs to the UPF0324 family.</text>
</comment>
<keyword evidence="4 7" id="KW-0812">Transmembrane</keyword>
<evidence type="ECO:0000313" key="8">
    <source>
        <dbReference type="EMBL" id="MBP1930857.1"/>
    </source>
</evidence>
<proteinExistence type="inferred from homology"/>
<evidence type="ECO:0000256" key="6">
    <source>
        <dbReference type="ARBA" id="ARBA00023136"/>
    </source>
</evidence>
<accession>A0ABS4GKR5</accession>
<feature type="transmembrane region" description="Helical" evidence="7">
    <location>
        <begin position="21"/>
        <end position="40"/>
    </location>
</feature>
<feature type="transmembrane region" description="Helical" evidence="7">
    <location>
        <begin position="107"/>
        <end position="125"/>
    </location>
</feature>
<feature type="transmembrane region" description="Helical" evidence="7">
    <location>
        <begin position="231"/>
        <end position="248"/>
    </location>
</feature>
<evidence type="ECO:0000256" key="3">
    <source>
        <dbReference type="ARBA" id="ARBA00022475"/>
    </source>
</evidence>
<dbReference type="RefSeq" id="WP_209808975.1">
    <property type="nucleotide sequence ID" value="NZ_JAGGKT010000002.1"/>
</dbReference>
<comment type="subcellular location">
    <subcellularLocation>
        <location evidence="1">Cell membrane</location>
        <topology evidence="1">Multi-pass membrane protein</topology>
    </subcellularLocation>
</comment>
<evidence type="ECO:0000256" key="1">
    <source>
        <dbReference type="ARBA" id="ARBA00004651"/>
    </source>
</evidence>
<dbReference type="PANTHER" id="PTHR30106">
    <property type="entry name" value="INNER MEMBRANE PROTEIN YEIH-RELATED"/>
    <property type="match status" value="1"/>
</dbReference>
<name>A0ABS4GKR5_9BACL</name>